<dbReference type="OrthoDB" id="6613063at2759"/>
<gene>
    <name evidence="1" type="ORF">BOTBODRAFT_84773</name>
</gene>
<dbReference type="HOGENOM" id="CLU_197758_0_0_1"/>
<evidence type="ECO:0000313" key="2">
    <source>
        <dbReference type="Proteomes" id="UP000027195"/>
    </source>
</evidence>
<dbReference type="AlphaFoldDB" id="A0A067MD27"/>
<dbReference type="EMBL" id="KL198078">
    <property type="protein sequence ID" value="KDQ09486.1"/>
    <property type="molecule type" value="Genomic_DNA"/>
</dbReference>
<feature type="non-terminal residue" evidence="1">
    <location>
        <position position="60"/>
    </location>
</feature>
<name>A0A067MD27_BOTB1</name>
<sequence>LLHLADSIEACGPAWAYWTYAMERYCGGLQRAIRNRRFPFASLDKRVRDLAQLDQIKTRY</sequence>
<dbReference type="Proteomes" id="UP000027195">
    <property type="component" value="Unassembled WGS sequence"/>
</dbReference>
<dbReference type="STRING" id="930990.A0A067MD27"/>
<accession>A0A067MD27</accession>
<proteinExistence type="predicted"/>
<dbReference type="InParanoid" id="A0A067MD27"/>
<reference evidence="2" key="1">
    <citation type="journal article" date="2014" name="Proc. Natl. Acad. Sci. U.S.A.">
        <title>Extensive sampling of basidiomycete genomes demonstrates inadequacy of the white-rot/brown-rot paradigm for wood decay fungi.</title>
        <authorList>
            <person name="Riley R."/>
            <person name="Salamov A.A."/>
            <person name="Brown D.W."/>
            <person name="Nagy L.G."/>
            <person name="Floudas D."/>
            <person name="Held B.W."/>
            <person name="Levasseur A."/>
            <person name="Lombard V."/>
            <person name="Morin E."/>
            <person name="Otillar R."/>
            <person name="Lindquist E.A."/>
            <person name="Sun H."/>
            <person name="LaButti K.M."/>
            <person name="Schmutz J."/>
            <person name="Jabbour D."/>
            <person name="Luo H."/>
            <person name="Baker S.E."/>
            <person name="Pisabarro A.G."/>
            <person name="Walton J.D."/>
            <person name="Blanchette R.A."/>
            <person name="Henrissat B."/>
            <person name="Martin F."/>
            <person name="Cullen D."/>
            <person name="Hibbett D.S."/>
            <person name="Grigoriev I.V."/>
        </authorList>
    </citation>
    <scope>NUCLEOTIDE SEQUENCE [LARGE SCALE GENOMIC DNA]</scope>
    <source>
        <strain evidence="2">FD-172 SS1</strain>
    </source>
</reference>
<keyword evidence="2" id="KW-1185">Reference proteome</keyword>
<evidence type="ECO:0000313" key="1">
    <source>
        <dbReference type="EMBL" id="KDQ09486.1"/>
    </source>
</evidence>
<protein>
    <submittedName>
        <fullName evidence="1">Uncharacterized protein</fullName>
    </submittedName>
</protein>
<feature type="non-terminal residue" evidence="1">
    <location>
        <position position="1"/>
    </location>
</feature>
<organism evidence="1 2">
    <name type="scientific">Botryobasidium botryosum (strain FD-172 SS1)</name>
    <dbReference type="NCBI Taxonomy" id="930990"/>
    <lineage>
        <taxon>Eukaryota</taxon>
        <taxon>Fungi</taxon>
        <taxon>Dikarya</taxon>
        <taxon>Basidiomycota</taxon>
        <taxon>Agaricomycotina</taxon>
        <taxon>Agaricomycetes</taxon>
        <taxon>Cantharellales</taxon>
        <taxon>Botryobasidiaceae</taxon>
        <taxon>Botryobasidium</taxon>
    </lineage>
</organism>